<dbReference type="Proteomes" id="UP001596189">
    <property type="component" value="Unassembled WGS sequence"/>
</dbReference>
<evidence type="ECO:0000313" key="6">
    <source>
        <dbReference type="EMBL" id="MFC6008353.1"/>
    </source>
</evidence>
<dbReference type="PANTHER" id="PTHR30146">
    <property type="entry name" value="LACI-RELATED TRANSCRIPTIONAL REPRESSOR"/>
    <property type="match status" value="1"/>
</dbReference>
<proteinExistence type="predicted"/>
<evidence type="ECO:0000313" key="7">
    <source>
        <dbReference type="Proteomes" id="UP001596189"/>
    </source>
</evidence>
<dbReference type="SUPFAM" id="SSF53822">
    <property type="entry name" value="Periplasmic binding protein-like I"/>
    <property type="match status" value="1"/>
</dbReference>
<reference evidence="7" key="1">
    <citation type="journal article" date="2019" name="Int. J. Syst. Evol. Microbiol.">
        <title>The Global Catalogue of Microorganisms (GCM) 10K type strain sequencing project: providing services to taxonomists for standard genome sequencing and annotation.</title>
        <authorList>
            <consortium name="The Broad Institute Genomics Platform"/>
            <consortium name="The Broad Institute Genome Sequencing Center for Infectious Disease"/>
            <person name="Wu L."/>
            <person name="Ma J."/>
        </authorList>
    </citation>
    <scope>NUCLEOTIDE SEQUENCE [LARGE SCALE GENOMIC DNA]</scope>
    <source>
        <strain evidence="7">KACC 14249</strain>
    </source>
</reference>
<evidence type="ECO:0000256" key="4">
    <source>
        <dbReference type="SAM" id="MobiDB-lite"/>
    </source>
</evidence>
<keyword evidence="1" id="KW-0805">Transcription regulation</keyword>
<dbReference type="PROSITE" id="PS50932">
    <property type="entry name" value="HTH_LACI_2"/>
    <property type="match status" value="1"/>
</dbReference>
<dbReference type="Gene3D" id="1.10.260.40">
    <property type="entry name" value="lambda repressor-like DNA-binding domains"/>
    <property type="match status" value="1"/>
</dbReference>
<evidence type="ECO:0000259" key="5">
    <source>
        <dbReference type="PROSITE" id="PS50932"/>
    </source>
</evidence>
<evidence type="ECO:0000256" key="3">
    <source>
        <dbReference type="ARBA" id="ARBA00023163"/>
    </source>
</evidence>
<dbReference type="InterPro" id="IPR000843">
    <property type="entry name" value="HTH_LacI"/>
</dbReference>
<feature type="region of interest" description="Disordered" evidence="4">
    <location>
        <begin position="296"/>
        <end position="321"/>
    </location>
</feature>
<dbReference type="Pfam" id="PF00356">
    <property type="entry name" value="LacI"/>
    <property type="match status" value="1"/>
</dbReference>
<protein>
    <submittedName>
        <fullName evidence="6">LacI family DNA-binding transcriptional regulator</fullName>
    </submittedName>
</protein>
<organism evidence="6 7">
    <name type="scientific">Angustibacter luteus</name>
    <dbReference type="NCBI Taxonomy" id="658456"/>
    <lineage>
        <taxon>Bacteria</taxon>
        <taxon>Bacillati</taxon>
        <taxon>Actinomycetota</taxon>
        <taxon>Actinomycetes</taxon>
        <taxon>Kineosporiales</taxon>
        <taxon>Kineosporiaceae</taxon>
    </lineage>
</organism>
<comment type="caution">
    <text evidence="6">The sequence shown here is derived from an EMBL/GenBank/DDBJ whole genome shotgun (WGS) entry which is preliminary data.</text>
</comment>
<dbReference type="CDD" id="cd06267">
    <property type="entry name" value="PBP1_LacI_sugar_binding-like"/>
    <property type="match status" value="1"/>
</dbReference>
<dbReference type="PANTHER" id="PTHR30146:SF109">
    <property type="entry name" value="HTH-TYPE TRANSCRIPTIONAL REGULATOR GALS"/>
    <property type="match status" value="1"/>
</dbReference>
<dbReference type="RefSeq" id="WP_345714952.1">
    <property type="nucleotide sequence ID" value="NZ_BAABFP010000002.1"/>
</dbReference>
<evidence type="ECO:0000256" key="1">
    <source>
        <dbReference type="ARBA" id="ARBA00023015"/>
    </source>
</evidence>
<gene>
    <name evidence="6" type="ORF">ACFQDO_14545</name>
</gene>
<name>A0ABW1JHZ8_9ACTN</name>
<dbReference type="InterPro" id="IPR046335">
    <property type="entry name" value="LacI/GalR-like_sensor"/>
</dbReference>
<keyword evidence="2 6" id="KW-0238">DNA-binding</keyword>
<feature type="domain" description="HTH lacI-type" evidence="5">
    <location>
        <begin position="4"/>
        <end position="48"/>
    </location>
</feature>
<dbReference type="EMBL" id="JBHSRD010000004">
    <property type="protein sequence ID" value="MFC6008353.1"/>
    <property type="molecule type" value="Genomic_DNA"/>
</dbReference>
<dbReference type="InterPro" id="IPR028082">
    <property type="entry name" value="Peripla_BP_I"/>
</dbReference>
<evidence type="ECO:0000256" key="2">
    <source>
        <dbReference type="ARBA" id="ARBA00023125"/>
    </source>
</evidence>
<dbReference type="SUPFAM" id="SSF47413">
    <property type="entry name" value="lambda repressor-like DNA-binding domains"/>
    <property type="match status" value="1"/>
</dbReference>
<dbReference type="Pfam" id="PF13377">
    <property type="entry name" value="Peripla_BP_3"/>
    <property type="match status" value="1"/>
</dbReference>
<dbReference type="Gene3D" id="3.40.50.2300">
    <property type="match status" value="2"/>
</dbReference>
<accession>A0ABW1JHZ8</accession>
<sequence length="321" mass="34289">MTEVSLTDVARLAEVSKSTASRTFTRPELVTRRTRQRVLRAADDLGYRTATGSERVGAVGLFVPDIANPFFAPLIKAVHAEASRHQHVVVVVESDEHTNEESEAVNSVIDTVSGLILASPRMDDQALQDLAMRSRIVLLFRESSAVSNCIVPGLDGYTQAIAHLHTLGHQRVVYLAGPHDSYSNEARRQTLNAAALSFGIDLVELGPFEPRYEAGARAADLVLSLGVTAAVAYNDLIALGLLSSLQSRGVRIGQDISVVGIDNSWLGEISNPPLTSVHVPGPEAATMAVRILLASPETPPGQRSIPPTRLVVRSSTGPAKA</sequence>
<keyword evidence="7" id="KW-1185">Reference proteome</keyword>
<dbReference type="CDD" id="cd01392">
    <property type="entry name" value="HTH_LacI"/>
    <property type="match status" value="1"/>
</dbReference>
<dbReference type="GO" id="GO:0003677">
    <property type="term" value="F:DNA binding"/>
    <property type="evidence" value="ECO:0007669"/>
    <property type="project" value="UniProtKB-KW"/>
</dbReference>
<dbReference type="SMART" id="SM00354">
    <property type="entry name" value="HTH_LACI"/>
    <property type="match status" value="1"/>
</dbReference>
<dbReference type="InterPro" id="IPR010982">
    <property type="entry name" value="Lambda_DNA-bd_dom_sf"/>
</dbReference>
<keyword evidence="3" id="KW-0804">Transcription</keyword>